<dbReference type="Proteomes" id="UP001174419">
    <property type="component" value="Unassembled WGS sequence"/>
</dbReference>
<reference evidence="1" key="1">
    <citation type="submission" date="2020-06" db="EMBL/GenBank/DDBJ databases">
        <authorList>
            <person name="Dong N."/>
        </authorList>
    </citation>
    <scope>NUCLEOTIDE SEQUENCE</scope>
    <source>
        <strain evidence="1">DF49-4</strain>
    </source>
</reference>
<accession>A0AB35M7R8</accession>
<evidence type="ECO:0000313" key="1">
    <source>
        <dbReference type="EMBL" id="MDM1720132.1"/>
    </source>
</evidence>
<gene>
    <name evidence="1" type="ORF">HX110_13640</name>
</gene>
<comment type="caution">
    <text evidence="1">The sequence shown here is derived from an EMBL/GenBank/DDBJ whole genome shotgun (WGS) entry which is preliminary data.</text>
</comment>
<proteinExistence type="predicted"/>
<name>A0AB35M7R8_9GAMM</name>
<dbReference type="EMBL" id="JACANG010000057">
    <property type="protein sequence ID" value="MDM1720132.1"/>
    <property type="molecule type" value="Genomic_DNA"/>
</dbReference>
<dbReference type="RefSeq" id="WP_286381523.1">
    <property type="nucleotide sequence ID" value="NZ_JACANG010000057.1"/>
</dbReference>
<reference evidence="1" key="2">
    <citation type="journal article" date="2022" name="Sci. Total Environ.">
        <title>Prevalence, transmission, and molecular epidemiology of tet(X)-positive bacteria among humans, animals, and environmental niches in China: An epidemiological, and genomic-based study.</title>
        <authorList>
            <person name="Dong N."/>
            <person name="Zeng Y."/>
            <person name="Cai C."/>
            <person name="Sun C."/>
            <person name="Lu J."/>
            <person name="Liu C."/>
            <person name="Zhou H."/>
            <person name="Sun Q."/>
            <person name="Shu L."/>
            <person name="Wang H."/>
            <person name="Wang Y."/>
            <person name="Wang S."/>
            <person name="Wu C."/>
            <person name="Chan E.W."/>
            <person name="Chen G."/>
            <person name="Shen Z."/>
            <person name="Chen S."/>
            <person name="Zhang R."/>
        </authorList>
    </citation>
    <scope>NUCLEOTIDE SEQUENCE</scope>
    <source>
        <strain evidence="1">DF49-4</strain>
    </source>
</reference>
<evidence type="ECO:0000313" key="2">
    <source>
        <dbReference type="Proteomes" id="UP001174419"/>
    </source>
</evidence>
<organism evidence="1 2">
    <name type="scientific">Acinetobacter towneri</name>
    <dbReference type="NCBI Taxonomy" id="202956"/>
    <lineage>
        <taxon>Bacteria</taxon>
        <taxon>Pseudomonadati</taxon>
        <taxon>Pseudomonadota</taxon>
        <taxon>Gammaproteobacteria</taxon>
        <taxon>Moraxellales</taxon>
        <taxon>Moraxellaceae</taxon>
        <taxon>Acinetobacter</taxon>
    </lineage>
</organism>
<dbReference type="AlphaFoldDB" id="A0AB35M7R8"/>
<sequence length="72" mass="8132">MAYKCIDIPALRNALQREYSVSPDENQMGKSIFRIQGVICTLFSNGSVQLQGQNNPSITHYVEMTIEKINNL</sequence>
<protein>
    <submittedName>
        <fullName evidence="1">Uncharacterized protein</fullName>
    </submittedName>
</protein>